<reference evidence="1" key="2">
    <citation type="submission" date="2020-02" db="EMBL/GenBank/DDBJ databases">
        <title>Identification and distribution of gene clusters putatively required for synthesis of sphingolipid metabolism inhibitors in phylogenetically diverse species of the filamentous fungus Fusarium.</title>
        <authorList>
            <person name="Kim H.-S."/>
            <person name="Busman M."/>
            <person name="Brown D.W."/>
            <person name="Divon H."/>
            <person name="Uhlig S."/>
            <person name="Proctor R.H."/>
        </authorList>
    </citation>
    <scope>NUCLEOTIDE SEQUENCE</scope>
    <source>
        <strain evidence="1">NRRL 25174</strain>
    </source>
</reference>
<dbReference type="AlphaFoldDB" id="A0A9P5A9H8"/>
<protein>
    <submittedName>
        <fullName evidence="1">Uncharacterized protein</fullName>
    </submittedName>
</protein>
<dbReference type="Proteomes" id="UP000730481">
    <property type="component" value="Unassembled WGS sequence"/>
</dbReference>
<proteinExistence type="predicted"/>
<reference evidence="1" key="1">
    <citation type="journal article" date="2017" name="Mycologia">
        <title>Fusarium algeriense, sp. nov., a novel toxigenic crown rot pathogen of durum wheat from Algeria is nested in the Fusarium burgessii species complex.</title>
        <authorList>
            <person name="Laraba I."/>
            <person name="Keddad A."/>
            <person name="Boureghda H."/>
            <person name="Abdallah N."/>
            <person name="Vaughan M.M."/>
            <person name="Proctor R.H."/>
            <person name="Busman M."/>
            <person name="O'Donnell K."/>
        </authorList>
    </citation>
    <scope>NUCLEOTIDE SEQUENCE</scope>
    <source>
        <strain evidence="1">NRRL 25174</strain>
    </source>
</reference>
<evidence type="ECO:0000313" key="1">
    <source>
        <dbReference type="EMBL" id="KAF4334503.1"/>
    </source>
</evidence>
<dbReference type="OrthoDB" id="4161428at2759"/>
<accession>A0A9P5A9H8</accession>
<comment type="caution">
    <text evidence="1">The sequence shown here is derived from an EMBL/GenBank/DDBJ whole genome shotgun (WGS) entry which is preliminary data.</text>
</comment>
<name>A0A9P5A9H8_9HYPO</name>
<keyword evidence="2" id="KW-1185">Reference proteome</keyword>
<organism evidence="1 2">
    <name type="scientific">Fusarium beomiforme</name>
    <dbReference type="NCBI Taxonomy" id="44412"/>
    <lineage>
        <taxon>Eukaryota</taxon>
        <taxon>Fungi</taxon>
        <taxon>Dikarya</taxon>
        <taxon>Ascomycota</taxon>
        <taxon>Pezizomycotina</taxon>
        <taxon>Sordariomycetes</taxon>
        <taxon>Hypocreomycetidae</taxon>
        <taxon>Hypocreales</taxon>
        <taxon>Nectriaceae</taxon>
        <taxon>Fusarium</taxon>
        <taxon>Fusarium burgessii species complex</taxon>
    </lineage>
</organism>
<evidence type="ECO:0000313" key="2">
    <source>
        <dbReference type="Proteomes" id="UP000730481"/>
    </source>
</evidence>
<dbReference type="EMBL" id="PVQB02000675">
    <property type="protein sequence ID" value="KAF4334503.1"/>
    <property type="molecule type" value="Genomic_DNA"/>
</dbReference>
<gene>
    <name evidence="1" type="ORF">FBEOM_11661</name>
</gene>
<sequence length="516" mass="59258">MGNAPRRYMWKDSQEISLTDEQCRQYLSGSCGKCFCGSGATNRREHLRLYHGQITSKWIEEQKAENFVDCEYHARPKKCSKKNISRCRKEAMANYVKRVQRYVEEAINRLETKVSSLDPETREHADAEEMLGYLRSAEYGHPISYSQYKQKIRKKLPNEFLFCTREEAKDILSRGPPKMPIIIPCPPMTVERSQRLSRFQKEIKEVIGAKMWVDIYDSGKKDLPRVPEKMAGREALRRFESTDESPVNSLNNPIPQGMAESHWMAKITGYNMAEKLVKQAQEENLNLGNFLLALIVLLLASTDAITLRHVDKAAETTCIESIMGSKLWELSSDRSKEAVRNFGEKGTCSSGTFVLSVDEGDTLIQPPQTIHSVYTRKKSMLLCDQYLDSRTMLSTLEQTLLELQYDNITNDDHHEGLLHYLDKAMEKWKEDARLGKQEPWPDAKHLEEAEDIMGKIRRHKETSSRIAISNAQRKVNVPKTKTGQAGVVRRGAYRVGKTIRKQQVRKTRSSGTMQWT</sequence>